<protein>
    <submittedName>
        <fullName evidence="1">Methyl-accepting chemotaxis protein</fullName>
    </submittedName>
</protein>
<feature type="non-terminal residue" evidence="1">
    <location>
        <position position="1"/>
    </location>
</feature>
<evidence type="ECO:0000313" key="2">
    <source>
        <dbReference type="Proteomes" id="UP000182089"/>
    </source>
</evidence>
<name>A0ABY1AEY6_9LACO</name>
<accession>A0ABY1AEY6</accession>
<dbReference type="EMBL" id="FOCC01000020">
    <property type="protein sequence ID" value="SEN01521.1"/>
    <property type="molecule type" value="Genomic_DNA"/>
</dbReference>
<proteinExistence type="predicted"/>
<sequence>ESVSASTEENAAGTQEVSANAEEVLATMDEFTKHVGTLHDISNDLKSEANKLNVDK</sequence>
<gene>
    <name evidence="1" type="ORF">SAMN05216431_12023</name>
</gene>
<dbReference type="Proteomes" id="UP000182089">
    <property type="component" value="Unassembled WGS sequence"/>
</dbReference>
<reference evidence="1 2" key="1">
    <citation type="submission" date="2016-10" db="EMBL/GenBank/DDBJ databases">
        <authorList>
            <person name="Varghese N."/>
            <person name="Submissions S."/>
        </authorList>
    </citation>
    <scope>NUCLEOTIDE SEQUENCE [LARGE SCALE GENOMIC DNA]</scope>
    <source>
        <strain evidence="1 2">WC1T17</strain>
    </source>
</reference>
<organism evidence="1 2">
    <name type="scientific">Ligilactobacillus ruminis</name>
    <dbReference type="NCBI Taxonomy" id="1623"/>
    <lineage>
        <taxon>Bacteria</taxon>
        <taxon>Bacillati</taxon>
        <taxon>Bacillota</taxon>
        <taxon>Bacilli</taxon>
        <taxon>Lactobacillales</taxon>
        <taxon>Lactobacillaceae</taxon>
        <taxon>Ligilactobacillus</taxon>
    </lineage>
</organism>
<comment type="caution">
    <text evidence="1">The sequence shown here is derived from an EMBL/GenBank/DDBJ whole genome shotgun (WGS) entry which is preliminary data.</text>
</comment>
<dbReference type="Gene3D" id="1.10.287.950">
    <property type="entry name" value="Methyl-accepting chemotaxis protein"/>
    <property type="match status" value="1"/>
</dbReference>
<evidence type="ECO:0000313" key="1">
    <source>
        <dbReference type="EMBL" id="SEN01521.1"/>
    </source>
</evidence>